<keyword evidence="2" id="KW-1185">Reference proteome</keyword>
<evidence type="ECO:0000313" key="2">
    <source>
        <dbReference type="Proteomes" id="UP001055811"/>
    </source>
</evidence>
<organism evidence="1 2">
    <name type="scientific">Cichorium intybus</name>
    <name type="common">Chicory</name>
    <dbReference type="NCBI Taxonomy" id="13427"/>
    <lineage>
        <taxon>Eukaryota</taxon>
        <taxon>Viridiplantae</taxon>
        <taxon>Streptophyta</taxon>
        <taxon>Embryophyta</taxon>
        <taxon>Tracheophyta</taxon>
        <taxon>Spermatophyta</taxon>
        <taxon>Magnoliopsida</taxon>
        <taxon>eudicotyledons</taxon>
        <taxon>Gunneridae</taxon>
        <taxon>Pentapetalae</taxon>
        <taxon>asterids</taxon>
        <taxon>campanulids</taxon>
        <taxon>Asterales</taxon>
        <taxon>Asteraceae</taxon>
        <taxon>Cichorioideae</taxon>
        <taxon>Cichorieae</taxon>
        <taxon>Cichoriinae</taxon>
        <taxon>Cichorium</taxon>
    </lineage>
</organism>
<sequence>MAPSLDCLVSSLLCAEDNDSICFDDDDYDRDMSWDHRNHLNFNQNQRFVNHLETEQPVLDFPLRTDECLNLLMEKEREQFVGFFDYLNKLKNGNLDLVARQEAVEWITKVHAHFNFGPLSAYLSINYLDRFLAIYELPAKSWTMQLLAIACLSLAAKMEETEVPLVLDLQVGRSKFVFEAKTIQKMELLVLTTLKWRMQAVTPFSFIDDFLVKVNAGQPTSKSTILRSTQLILCLIKGTEFLKFRPSEIAAAVAINVVGSTQNFPKFLNVNKERVLECLDLLKELSGGCTRSLMSCTLTSMTKSPIGVLDAAKRRGLNNTPFDLKI</sequence>
<protein>
    <submittedName>
        <fullName evidence="1">Uncharacterized protein</fullName>
    </submittedName>
</protein>
<accession>A0ACB9DZ74</accession>
<name>A0ACB9DZ74_CICIN</name>
<reference evidence="2" key="1">
    <citation type="journal article" date="2022" name="Mol. Ecol. Resour.">
        <title>The genomes of chicory, endive, great burdock and yacon provide insights into Asteraceae palaeo-polyploidization history and plant inulin production.</title>
        <authorList>
            <person name="Fan W."/>
            <person name="Wang S."/>
            <person name="Wang H."/>
            <person name="Wang A."/>
            <person name="Jiang F."/>
            <person name="Liu H."/>
            <person name="Zhao H."/>
            <person name="Xu D."/>
            <person name="Zhang Y."/>
        </authorList>
    </citation>
    <scope>NUCLEOTIDE SEQUENCE [LARGE SCALE GENOMIC DNA]</scope>
    <source>
        <strain evidence="2">cv. Punajuju</strain>
    </source>
</reference>
<gene>
    <name evidence="1" type="ORF">L2E82_22852</name>
</gene>
<reference evidence="1 2" key="2">
    <citation type="journal article" date="2022" name="Mol. Ecol. Resour.">
        <title>The genomes of chicory, endive, great burdock and yacon provide insights into Asteraceae paleo-polyploidization history and plant inulin production.</title>
        <authorList>
            <person name="Fan W."/>
            <person name="Wang S."/>
            <person name="Wang H."/>
            <person name="Wang A."/>
            <person name="Jiang F."/>
            <person name="Liu H."/>
            <person name="Zhao H."/>
            <person name="Xu D."/>
            <person name="Zhang Y."/>
        </authorList>
    </citation>
    <scope>NUCLEOTIDE SEQUENCE [LARGE SCALE GENOMIC DNA]</scope>
    <source>
        <strain evidence="2">cv. Punajuju</strain>
        <tissue evidence="1">Leaves</tissue>
    </source>
</reference>
<evidence type="ECO:0000313" key="1">
    <source>
        <dbReference type="EMBL" id="KAI3751761.1"/>
    </source>
</evidence>
<comment type="caution">
    <text evidence="1">The sequence shown here is derived from an EMBL/GenBank/DDBJ whole genome shotgun (WGS) entry which is preliminary data.</text>
</comment>
<proteinExistence type="predicted"/>
<dbReference type="EMBL" id="CM042012">
    <property type="protein sequence ID" value="KAI3751761.1"/>
    <property type="molecule type" value="Genomic_DNA"/>
</dbReference>
<dbReference type="Proteomes" id="UP001055811">
    <property type="component" value="Linkage Group LG04"/>
</dbReference>